<keyword evidence="1" id="KW-0812">Transmembrane</keyword>
<feature type="transmembrane region" description="Helical" evidence="1">
    <location>
        <begin position="224"/>
        <end position="244"/>
    </location>
</feature>
<dbReference type="RefSeq" id="WP_183980846.1">
    <property type="nucleotide sequence ID" value="NZ_JACHEB010000012.1"/>
</dbReference>
<keyword evidence="3" id="KW-0808">Transferase</keyword>
<sequence>MTGSILQTKDSGVGVRDARLMSLDVLRGLTIAGMILVTDPGTYSAVYWPLLHAQWNGATPTDMIFPCFLFMGGVAITLSFAARMERGADRVALARHIAVRCVVLFVIGLLVNGFPDYDLHTMRIPGILQRIAICYLCGGLIYLWCSGDGRFRGRGSWMIGAVTVCILGGYWAVLKLVPVPGFGAGRLDSVGNVAACVDRAVMGTGHMWAYGTTPGHGVTYDPEGILSTVTALATLLIGVLAGEWMRGRRSDEKKSLGLALAGLVLVLAGWFLQPWLPINKKILTSTFALFSSGVSLLAFCVCFVMLDIRRWRWWAGPALIFGTNSIFAFVLSNVITTLSDRIHVRVGGADLSLHAWGYQHGFASWMQPIHASLAYAITIVCLNLAIVGLLYRKRIFLRI</sequence>
<evidence type="ECO:0000259" key="2">
    <source>
        <dbReference type="Pfam" id="PF07786"/>
    </source>
</evidence>
<feature type="transmembrane region" description="Helical" evidence="1">
    <location>
        <begin position="313"/>
        <end position="335"/>
    </location>
</feature>
<feature type="transmembrane region" description="Helical" evidence="1">
    <location>
        <begin position="282"/>
        <end position="306"/>
    </location>
</feature>
<dbReference type="PANTHER" id="PTHR31061:SF24">
    <property type="entry name" value="LD22376P"/>
    <property type="match status" value="1"/>
</dbReference>
<accession>A0A9X0QIG8</accession>
<dbReference type="PANTHER" id="PTHR31061">
    <property type="entry name" value="LD22376P"/>
    <property type="match status" value="1"/>
</dbReference>
<feature type="transmembrane region" description="Helical" evidence="1">
    <location>
        <begin position="93"/>
        <end position="115"/>
    </location>
</feature>
<protein>
    <submittedName>
        <fullName evidence="3">Acyltransferase</fullName>
    </submittedName>
</protein>
<keyword evidence="1" id="KW-0472">Membrane</keyword>
<proteinExistence type="predicted"/>
<dbReference type="GO" id="GO:0016746">
    <property type="term" value="F:acyltransferase activity"/>
    <property type="evidence" value="ECO:0007669"/>
    <property type="project" value="UniProtKB-KW"/>
</dbReference>
<dbReference type="EMBL" id="JACHEB010000012">
    <property type="protein sequence ID" value="MBB5330971.1"/>
    <property type="molecule type" value="Genomic_DNA"/>
</dbReference>
<comment type="caution">
    <text evidence="3">The sequence shown here is derived from an EMBL/GenBank/DDBJ whole genome shotgun (WGS) entry which is preliminary data.</text>
</comment>
<reference evidence="3 4" key="1">
    <citation type="submission" date="2020-08" db="EMBL/GenBank/DDBJ databases">
        <title>Genomic Encyclopedia of Type Strains, Phase IV (KMG-V): Genome sequencing to study the core and pangenomes of soil and plant-associated prokaryotes.</title>
        <authorList>
            <person name="Whitman W."/>
        </authorList>
    </citation>
    <scope>NUCLEOTIDE SEQUENCE [LARGE SCALE GENOMIC DNA]</scope>
    <source>
        <strain evidence="3 4">X5P2</strain>
    </source>
</reference>
<feature type="transmembrane region" description="Helical" evidence="1">
    <location>
        <begin position="157"/>
        <end position="174"/>
    </location>
</feature>
<dbReference type="Proteomes" id="UP000535182">
    <property type="component" value="Unassembled WGS sequence"/>
</dbReference>
<feature type="transmembrane region" description="Helical" evidence="1">
    <location>
        <begin position="372"/>
        <end position="391"/>
    </location>
</feature>
<feature type="transmembrane region" description="Helical" evidence="1">
    <location>
        <begin position="127"/>
        <end position="145"/>
    </location>
</feature>
<keyword evidence="3" id="KW-0012">Acyltransferase</keyword>
<gene>
    <name evidence="3" type="ORF">HDF14_004608</name>
</gene>
<evidence type="ECO:0000313" key="3">
    <source>
        <dbReference type="EMBL" id="MBB5330971.1"/>
    </source>
</evidence>
<name>A0A9X0QIG8_9BACT</name>
<dbReference type="InterPro" id="IPR012429">
    <property type="entry name" value="HGSNAT_cat"/>
</dbReference>
<feature type="domain" description="Heparan-alpha-glucosaminide N-acetyltransferase catalytic" evidence="2">
    <location>
        <begin position="19"/>
        <end position="142"/>
    </location>
</feature>
<dbReference type="Pfam" id="PF07786">
    <property type="entry name" value="HGSNAT_cat"/>
    <property type="match status" value="1"/>
</dbReference>
<organism evidence="3 4">
    <name type="scientific">Tunturiibacter gelidiferens</name>
    <dbReference type="NCBI Taxonomy" id="3069689"/>
    <lineage>
        <taxon>Bacteria</taxon>
        <taxon>Pseudomonadati</taxon>
        <taxon>Acidobacteriota</taxon>
        <taxon>Terriglobia</taxon>
        <taxon>Terriglobales</taxon>
        <taxon>Acidobacteriaceae</taxon>
        <taxon>Tunturiibacter</taxon>
    </lineage>
</organism>
<feature type="transmembrane region" description="Helical" evidence="1">
    <location>
        <begin position="63"/>
        <end position="81"/>
    </location>
</feature>
<keyword evidence="1" id="KW-1133">Transmembrane helix</keyword>
<feature type="transmembrane region" description="Helical" evidence="1">
    <location>
        <begin position="256"/>
        <end position="276"/>
    </location>
</feature>
<dbReference type="AlphaFoldDB" id="A0A9X0QIG8"/>
<feature type="transmembrane region" description="Helical" evidence="1">
    <location>
        <begin position="25"/>
        <end position="43"/>
    </location>
</feature>
<keyword evidence="4" id="KW-1185">Reference proteome</keyword>
<evidence type="ECO:0000256" key="1">
    <source>
        <dbReference type="SAM" id="Phobius"/>
    </source>
</evidence>
<evidence type="ECO:0000313" key="4">
    <source>
        <dbReference type="Proteomes" id="UP000535182"/>
    </source>
</evidence>